<comment type="caution">
    <text evidence="2">The sequence shown here is derived from an EMBL/GenBank/DDBJ whole genome shotgun (WGS) entry which is preliminary data.</text>
</comment>
<sequence>MNPSCQFFVPIVVRPSANYSFSASTGNSPSEHLIDEESLPVPPRSTQPVPFDSVNSCYYDNCIFESNESEEECLDDSLFDSVF</sequence>
<organism evidence="2 3">
    <name type="scientific">Entamoeba nuttalli</name>
    <dbReference type="NCBI Taxonomy" id="412467"/>
    <lineage>
        <taxon>Eukaryota</taxon>
        <taxon>Amoebozoa</taxon>
        <taxon>Evosea</taxon>
        <taxon>Archamoebae</taxon>
        <taxon>Mastigamoebida</taxon>
        <taxon>Entamoebidae</taxon>
        <taxon>Entamoeba</taxon>
    </lineage>
</organism>
<dbReference type="Proteomes" id="UP001628156">
    <property type="component" value="Unassembled WGS sequence"/>
</dbReference>
<name>A0ABQ0DSU2_9EUKA</name>
<feature type="region of interest" description="Disordered" evidence="1">
    <location>
        <begin position="22"/>
        <end position="46"/>
    </location>
</feature>
<keyword evidence="3" id="KW-1185">Reference proteome</keyword>
<evidence type="ECO:0000313" key="3">
    <source>
        <dbReference type="Proteomes" id="UP001628156"/>
    </source>
</evidence>
<gene>
    <name evidence="2" type="ORF">ENUP19_0266G0015</name>
</gene>
<reference evidence="2 3" key="1">
    <citation type="journal article" date="2019" name="PLoS Negl. Trop. Dis.">
        <title>Whole genome sequencing of Entamoeba nuttalli reveals mammalian host-related molecular signatures and a novel octapeptide-repeat surface protein.</title>
        <authorList>
            <person name="Tanaka M."/>
            <person name="Makiuchi T."/>
            <person name="Komiyama T."/>
            <person name="Shiina T."/>
            <person name="Osaki K."/>
            <person name="Tachibana H."/>
        </authorList>
    </citation>
    <scope>NUCLEOTIDE SEQUENCE [LARGE SCALE GENOMIC DNA]</scope>
    <source>
        <strain evidence="2 3">P19-061405</strain>
    </source>
</reference>
<dbReference type="EMBL" id="BAAFRS010000266">
    <property type="protein sequence ID" value="GAB1225926.1"/>
    <property type="molecule type" value="Genomic_DNA"/>
</dbReference>
<accession>A0ABQ0DSU2</accession>
<evidence type="ECO:0000256" key="1">
    <source>
        <dbReference type="SAM" id="MobiDB-lite"/>
    </source>
</evidence>
<protein>
    <submittedName>
        <fullName evidence="2">Uncharacterized protein</fullName>
    </submittedName>
</protein>
<proteinExistence type="predicted"/>
<evidence type="ECO:0000313" key="2">
    <source>
        <dbReference type="EMBL" id="GAB1225926.1"/>
    </source>
</evidence>